<dbReference type="SMART" id="SM00465">
    <property type="entry name" value="GIYc"/>
    <property type="match status" value="1"/>
</dbReference>
<dbReference type="PANTHER" id="PTHR37460">
    <property type="entry name" value="ENDONUCLEASE III"/>
    <property type="match status" value="1"/>
</dbReference>
<dbReference type="InterPro" id="IPR000305">
    <property type="entry name" value="GIY-YIG_endonuc"/>
</dbReference>
<dbReference type="CDD" id="cd10441">
    <property type="entry name" value="GIY-YIG_COG1833"/>
    <property type="match status" value="1"/>
</dbReference>
<proteinExistence type="predicted"/>
<protein>
    <recommendedName>
        <fullName evidence="1">GIY-YIG domain-containing protein</fullName>
    </recommendedName>
</protein>
<sequence length="141" mass="15392">MAYKGSYCLCISVDREVAVEVGALGRIVFPSGRYIYVGSAMSGLESRVRRHLNTSRGAAGAIQWHIDYLLREPSVRIEAVYARASSERSECAIASAVSKRGRPVKGFGCSDCRCGSHLFGVDDCRFLSELGLELWPASARL</sequence>
<evidence type="ECO:0000313" key="3">
    <source>
        <dbReference type="Proteomes" id="UP000037210"/>
    </source>
</evidence>
<name>A0A0M0BQJ8_9ARCH</name>
<feature type="domain" description="GIY-YIG" evidence="1">
    <location>
        <begin position="21"/>
        <end position="122"/>
    </location>
</feature>
<dbReference type="PANTHER" id="PTHR37460:SF1">
    <property type="entry name" value="ENDONUCLEASE III"/>
    <property type="match status" value="1"/>
</dbReference>
<evidence type="ECO:0000259" key="1">
    <source>
        <dbReference type="SMART" id="SM00465"/>
    </source>
</evidence>
<dbReference type="AlphaFoldDB" id="A0A0M0BQJ8"/>
<evidence type="ECO:0000313" key="2">
    <source>
        <dbReference type="EMBL" id="KON30862.1"/>
    </source>
</evidence>
<reference evidence="2 3" key="1">
    <citation type="submission" date="2015-06" db="EMBL/GenBank/DDBJ databases">
        <title>New insights into the roles of widespread benthic archaea in carbon and nitrogen cycling.</title>
        <authorList>
            <person name="Lazar C.S."/>
            <person name="Baker B.J."/>
            <person name="Seitz K.W."/>
            <person name="Hyde A.S."/>
            <person name="Dick G.J."/>
            <person name="Hinrichs K.-U."/>
            <person name="Teske A.P."/>
        </authorList>
    </citation>
    <scope>NUCLEOTIDE SEQUENCE [LARGE SCALE GENOMIC DNA]</scope>
    <source>
        <strain evidence="2">DG-45</strain>
    </source>
</reference>
<organism evidence="2 3">
    <name type="scientific">miscellaneous Crenarchaeota group-15 archaeon DG-45</name>
    <dbReference type="NCBI Taxonomy" id="1685127"/>
    <lineage>
        <taxon>Archaea</taxon>
        <taxon>Candidatus Bathyarchaeota</taxon>
        <taxon>MCG-15</taxon>
    </lineage>
</organism>
<dbReference type="Pfam" id="PF01986">
    <property type="entry name" value="DUF123"/>
    <property type="match status" value="1"/>
</dbReference>
<comment type="caution">
    <text evidence="2">The sequence shown here is derived from an EMBL/GenBank/DDBJ whole genome shotgun (WGS) entry which is preliminary data.</text>
</comment>
<gene>
    <name evidence="2" type="ORF">AC482_02610</name>
</gene>
<dbReference type="Proteomes" id="UP000037210">
    <property type="component" value="Unassembled WGS sequence"/>
</dbReference>
<accession>A0A0M0BQJ8</accession>
<dbReference type="EMBL" id="LFWZ01000019">
    <property type="protein sequence ID" value="KON30862.1"/>
    <property type="molecule type" value="Genomic_DNA"/>
</dbReference>
<dbReference type="InterPro" id="IPR002837">
    <property type="entry name" value="DUF123"/>
</dbReference>